<reference evidence="3" key="1">
    <citation type="submission" date="2021-02" db="EMBL/GenBank/DDBJ databases">
        <authorList>
            <person name="Nowell W R."/>
        </authorList>
    </citation>
    <scope>NUCLEOTIDE SEQUENCE</scope>
</reference>
<evidence type="ECO:0000313" key="4">
    <source>
        <dbReference type="Proteomes" id="UP000663856"/>
    </source>
</evidence>
<evidence type="ECO:0000256" key="2">
    <source>
        <dbReference type="SAM" id="Phobius"/>
    </source>
</evidence>
<protein>
    <submittedName>
        <fullName evidence="3">Uncharacterized protein</fullName>
    </submittedName>
</protein>
<dbReference type="EMBL" id="CAJNRF010017099">
    <property type="protein sequence ID" value="CAF2220296.1"/>
    <property type="molecule type" value="Genomic_DNA"/>
</dbReference>
<keyword evidence="2" id="KW-0812">Transmembrane</keyword>
<keyword evidence="2" id="KW-1133">Transmembrane helix</keyword>
<proteinExistence type="predicted"/>
<keyword evidence="2" id="KW-0472">Membrane</keyword>
<evidence type="ECO:0000313" key="3">
    <source>
        <dbReference type="EMBL" id="CAF2220296.1"/>
    </source>
</evidence>
<accession>A0A816ZLR7</accession>
<dbReference type="AlphaFoldDB" id="A0A816ZLR7"/>
<feature type="compositionally biased region" description="Low complexity" evidence="1">
    <location>
        <begin position="474"/>
        <end position="486"/>
    </location>
</feature>
<dbReference type="Proteomes" id="UP000663856">
    <property type="component" value="Unassembled WGS sequence"/>
</dbReference>
<gene>
    <name evidence="3" type="ORF">WKI299_LOCUS35479</name>
</gene>
<comment type="caution">
    <text evidence="3">The sequence shown here is derived from an EMBL/GenBank/DDBJ whole genome shotgun (WGS) entry which is preliminary data.</text>
</comment>
<organism evidence="3 4">
    <name type="scientific">Rotaria magnacalcarata</name>
    <dbReference type="NCBI Taxonomy" id="392030"/>
    <lineage>
        <taxon>Eukaryota</taxon>
        <taxon>Metazoa</taxon>
        <taxon>Spiralia</taxon>
        <taxon>Gnathifera</taxon>
        <taxon>Rotifera</taxon>
        <taxon>Eurotatoria</taxon>
        <taxon>Bdelloidea</taxon>
        <taxon>Philodinida</taxon>
        <taxon>Philodinidae</taxon>
        <taxon>Rotaria</taxon>
    </lineage>
</organism>
<evidence type="ECO:0000256" key="1">
    <source>
        <dbReference type="SAM" id="MobiDB-lite"/>
    </source>
</evidence>
<feature type="region of interest" description="Disordered" evidence="1">
    <location>
        <begin position="465"/>
        <end position="493"/>
    </location>
</feature>
<sequence length="493" mass="55927">MMDKFYYFLVFNFLTSNIYGECLEFSHNNVTKIQQKCQLKITEYKGFQKCLSCHINRPMIPSEKVSITNQCSPVVKLQCVELYFNDTQTFLHFSHHYSDIINKLFDENMSTNTSMDNALFIHIAYDSLDVFSLKTIESLEKIRHRKFHDLGLVMRNRINQTTLFIHSDVQNSTFRVIQVYIDCGDQQGWNTYYYVRKTSNEKRSDYIKCETSTSTSVITEPRTISTRRRTLSTRDKRATIYISTAIRKNATIISSTSNTGIIVYTTSSTTKGSTSLATLRSANMSKSSRTTEKYTRSSFTTNKSTTTYASMSTTKISSPTSTKSTTTIASSNTMENATQTSSTINKRSIKQAIFNTTENNSINLSSTALKIQSYVTSFSTETATVVSTKTTEQIFITTHSVTISTDMYTSSKLIKSREQNGSGLILIFSLSIAVSLLSCLLIALLVYKLCNKEILEEEEDEEQRQLSTPYHIINSTSNTESTMSSSQWKRTSF</sequence>
<feature type="transmembrane region" description="Helical" evidence="2">
    <location>
        <begin position="424"/>
        <end position="447"/>
    </location>
</feature>
<name>A0A816ZLR7_9BILA</name>